<evidence type="ECO:0000313" key="2">
    <source>
        <dbReference type="Proteomes" id="UP001187343"/>
    </source>
</evidence>
<dbReference type="SMART" id="SM00355">
    <property type="entry name" value="ZnF_C2H2"/>
    <property type="match status" value="3"/>
</dbReference>
<keyword evidence="2" id="KW-1185">Reference proteome</keyword>
<name>A0AA88TE42_9TELE</name>
<sequence>MNTMGLESLYSFLIKRMMLVADEIFDTVKDSFTEYEKEIERLKQENCLISRNCSCNVTETCHDAKRAGVLQDPVGSELSEIQVKMEVATVMSHDPLTQASIIIAPLSEGVTRQETSQCLSLLPVVMLKNDDSDGTDPQSSIAVKSERCDNESNSSGSHWNAELPVPEREPSSVQRDLETFEEVLRRRRRKCRNPLSKICGKSFRKTGRLQNHMLVHQNERPFCCDSCGSRFKKKFNLNEHERIHKGDYRYSCPKCGRGFSRSNHVRKHLKAACCHRSSSSNI</sequence>
<evidence type="ECO:0000313" key="1">
    <source>
        <dbReference type="EMBL" id="KAK2874001.1"/>
    </source>
</evidence>
<dbReference type="Proteomes" id="UP001187343">
    <property type="component" value="Unassembled WGS sequence"/>
</dbReference>
<dbReference type="SUPFAM" id="SSF57667">
    <property type="entry name" value="beta-beta-alpha zinc fingers"/>
    <property type="match status" value="2"/>
</dbReference>
<proteinExistence type="predicted"/>
<dbReference type="EMBL" id="JAUYZG010000021">
    <property type="protein sequence ID" value="KAK2874001.1"/>
    <property type="molecule type" value="Genomic_DNA"/>
</dbReference>
<dbReference type="Pfam" id="PF00096">
    <property type="entry name" value="zf-C2H2"/>
    <property type="match status" value="2"/>
</dbReference>
<gene>
    <name evidence="1" type="ORF">Q8A67_021154</name>
</gene>
<dbReference type="AlphaFoldDB" id="A0AA88TE42"/>
<dbReference type="InterPro" id="IPR036236">
    <property type="entry name" value="Znf_C2H2_sf"/>
</dbReference>
<comment type="caution">
    <text evidence="1">The sequence shown here is derived from an EMBL/GenBank/DDBJ whole genome shotgun (WGS) entry which is preliminary data.</text>
</comment>
<protein>
    <submittedName>
        <fullName evidence="1">Uncharacterized protein</fullName>
    </submittedName>
</protein>
<dbReference type="PROSITE" id="PS00028">
    <property type="entry name" value="ZINC_FINGER_C2H2_1"/>
    <property type="match status" value="1"/>
</dbReference>
<organism evidence="1 2">
    <name type="scientific">Cirrhinus molitorella</name>
    <name type="common">mud carp</name>
    <dbReference type="NCBI Taxonomy" id="172907"/>
    <lineage>
        <taxon>Eukaryota</taxon>
        <taxon>Metazoa</taxon>
        <taxon>Chordata</taxon>
        <taxon>Craniata</taxon>
        <taxon>Vertebrata</taxon>
        <taxon>Euteleostomi</taxon>
        <taxon>Actinopterygii</taxon>
        <taxon>Neopterygii</taxon>
        <taxon>Teleostei</taxon>
        <taxon>Ostariophysi</taxon>
        <taxon>Cypriniformes</taxon>
        <taxon>Cyprinidae</taxon>
        <taxon>Labeoninae</taxon>
        <taxon>Labeonini</taxon>
        <taxon>Cirrhinus</taxon>
    </lineage>
</organism>
<accession>A0AA88TE42</accession>
<dbReference type="GO" id="GO:0008270">
    <property type="term" value="F:zinc ion binding"/>
    <property type="evidence" value="ECO:0007669"/>
    <property type="project" value="UniProtKB-KW"/>
</dbReference>
<dbReference type="FunFam" id="3.30.160.60:FF:000100">
    <property type="entry name" value="Zinc finger 45-like"/>
    <property type="match status" value="1"/>
</dbReference>
<dbReference type="PANTHER" id="PTHR23235">
    <property type="entry name" value="KRUEPPEL-LIKE TRANSCRIPTION FACTOR"/>
    <property type="match status" value="1"/>
</dbReference>
<dbReference type="Gene3D" id="3.30.160.60">
    <property type="entry name" value="Classic Zinc Finger"/>
    <property type="match status" value="2"/>
</dbReference>
<reference evidence="1" key="1">
    <citation type="submission" date="2023-08" db="EMBL/GenBank/DDBJ databases">
        <title>Chromosome-level Genome Assembly of mud carp (Cirrhinus molitorella).</title>
        <authorList>
            <person name="Liu H."/>
        </authorList>
    </citation>
    <scope>NUCLEOTIDE SEQUENCE</scope>
    <source>
        <strain evidence="1">Prfri</strain>
        <tissue evidence="1">Muscle</tissue>
    </source>
</reference>
<dbReference type="PROSITE" id="PS50157">
    <property type="entry name" value="ZINC_FINGER_C2H2_2"/>
    <property type="match status" value="3"/>
</dbReference>
<dbReference type="InterPro" id="IPR013087">
    <property type="entry name" value="Znf_C2H2_type"/>
</dbReference>